<reference evidence="2" key="2">
    <citation type="submission" date="2020-09" db="EMBL/GenBank/DDBJ databases">
        <authorList>
            <person name="Sun Q."/>
            <person name="Zhou Y."/>
        </authorList>
    </citation>
    <scope>NUCLEOTIDE SEQUENCE</scope>
    <source>
        <strain evidence="2">CGMCC 1.16134</strain>
    </source>
</reference>
<comment type="caution">
    <text evidence="2">The sequence shown here is derived from an EMBL/GenBank/DDBJ whole genome shotgun (WGS) entry which is preliminary data.</text>
</comment>
<dbReference type="SUPFAM" id="SSF56112">
    <property type="entry name" value="Protein kinase-like (PK-like)"/>
    <property type="match status" value="1"/>
</dbReference>
<dbReference type="EMBL" id="BMKR01000030">
    <property type="protein sequence ID" value="GGG00235.1"/>
    <property type="molecule type" value="Genomic_DNA"/>
</dbReference>
<evidence type="ECO:0000313" key="2">
    <source>
        <dbReference type="EMBL" id="GGG00235.1"/>
    </source>
</evidence>
<reference evidence="2" key="1">
    <citation type="journal article" date="2014" name="Int. J. Syst. Evol. Microbiol.">
        <title>Complete genome sequence of Corynebacterium casei LMG S-19264T (=DSM 44701T), isolated from a smear-ripened cheese.</title>
        <authorList>
            <consortium name="US DOE Joint Genome Institute (JGI-PGF)"/>
            <person name="Walter F."/>
            <person name="Albersmeier A."/>
            <person name="Kalinowski J."/>
            <person name="Ruckert C."/>
        </authorList>
    </citation>
    <scope>NUCLEOTIDE SEQUENCE</scope>
    <source>
        <strain evidence="2">CGMCC 1.16134</strain>
    </source>
</reference>
<accession>A0A917FSS2</accession>
<dbReference type="PANTHER" id="PTHR41283:SF1">
    <property type="entry name" value="AMINOGLYCOSIDE PHOSPHOTRANSFERASE DOMAIN-CONTAINING PROTEIN"/>
    <property type="match status" value="1"/>
</dbReference>
<keyword evidence="3" id="KW-1185">Reference proteome</keyword>
<dbReference type="PANTHER" id="PTHR41283">
    <property type="entry name" value="AMINOGLYCOSIDE PHOSPHOTRANSFERASE"/>
    <property type="match status" value="1"/>
</dbReference>
<proteinExistence type="predicted"/>
<dbReference type="InterPro" id="IPR011009">
    <property type="entry name" value="Kinase-like_dom_sf"/>
</dbReference>
<dbReference type="AlphaFoldDB" id="A0A917FSS2"/>
<sequence length="310" mass="36034">MQLTQLTALEIPCLQGATEIIEIKKGYSTDRKFRVQLENGKVLVRSFDMAQVEVKRREFEVLKAMEQYNVLCSRPLEFGQMMELGWGYMVLSYVEGEDGADQLPHYPVEQQYAIGFQAGQELDKIHQYQAPEGTVSSWYDRKLPKHKRYVEQYNRLGIRFKGDAQVLSFIEEHLELMRDRPNLFQHDDYHVGNLIVSGGKLAGVIDFNRYDWGDPVHEFLKVGMFSTETSIPFCIGQIRGYHQNQDPDESFWKLYSLYMAMCLISSVVWIQKVKPEETDLMLATIHRVLEDHDGFERLMPKWYAAGDIGL</sequence>
<feature type="domain" description="Aminoglycoside phosphotransferase" evidence="1">
    <location>
        <begin position="20"/>
        <end position="247"/>
    </location>
</feature>
<evidence type="ECO:0000259" key="1">
    <source>
        <dbReference type="Pfam" id="PF01636"/>
    </source>
</evidence>
<dbReference type="Gene3D" id="3.90.1200.10">
    <property type="match status" value="1"/>
</dbReference>
<protein>
    <submittedName>
        <fullName evidence="2">Aminoglycoside phosphotransferase</fullName>
    </submittedName>
</protein>
<evidence type="ECO:0000313" key="3">
    <source>
        <dbReference type="Proteomes" id="UP000637643"/>
    </source>
</evidence>
<dbReference type="InterPro" id="IPR002575">
    <property type="entry name" value="Aminoglycoside_PTrfase"/>
</dbReference>
<dbReference type="RefSeq" id="WP_189029959.1">
    <property type="nucleotide sequence ID" value="NZ_BMKR01000030.1"/>
</dbReference>
<organism evidence="2 3">
    <name type="scientific">Paenibacillus albidus</name>
    <dbReference type="NCBI Taxonomy" id="2041023"/>
    <lineage>
        <taxon>Bacteria</taxon>
        <taxon>Bacillati</taxon>
        <taxon>Bacillota</taxon>
        <taxon>Bacilli</taxon>
        <taxon>Bacillales</taxon>
        <taxon>Paenibacillaceae</taxon>
        <taxon>Paenibacillus</taxon>
    </lineage>
</organism>
<gene>
    <name evidence="2" type="ORF">GCM10010912_51410</name>
</gene>
<dbReference type="Proteomes" id="UP000637643">
    <property type="component" value="Unassembled WGS sequence"/>
</dbReference>
<dbReference type="Pfam" id="PF01636">
    <property type="entry name" value="APH"/>
    <property type="match status" value="1"/>
</dbReference>
<name>A0A917FSS2_9BACL</name>